<sequence>MNTMVWAILIWLLVLAVLVIVVLWLARGESRNGSVSADIDEHAREGWDIKHKRHDPRVAGSAPSFEPTMRVHPSAGTRRMFEETSENPVYVNNDSVVEVHALFQTDSDEPSSLHNAPDLNAEAQNSQQNTGDIPKVGR</sequence>
<name>A0A261G3W9_9BIFI</name>
<keyword evidence="2" id="KW-0812">Transmembrane</keyword>
<evidence type="ECO:0000313" key="4">
    <source>
        <dbReference type="Proteomes" id="UP000216451"/>
    </source>
</evidence>
<feature type="compositionally biased region" description="Polar residues" evidence="1">
    <location>
        <begin position="122"/>
        <end position="131"/>
    </location>
</feature>
<evidence type="ECO:0000256" key="1">
    <source>
        <dbReference type="SAM" id="MobiDB-lite"/>
    </source>
</evidence>
<evidence type="ECO:0000256" key="2">
    <source>
        <dbReference type="SAM" id="Phobius"/>
    </source>
</evidence>
<dbReference type="Proteomes" id="UP000216451">
    <property type="component" value="Unassembled WGS sequence"/>
</dbReference>
<organism evidence="3 4">
    <name type="scientific">Bifidobacterium aquikefiri</name>
    <dbReference type="NCBI Taxonomy" id="1653207"/>
    <lineage>
        <taxon>Bacteria</taxon>
        <taxon>Bacillati</taxon>
        <taxon>Actinomycetota</taxon>
        <taxon>Actinomycetes</taxon>
        <taxon>Bifidobacteriales</taxon>
        <taxon>Bifidobacteriaceae</taxon>
        <taxon>Bifidobacterium</taxon>
    </lineage>
</organism>
<accession>A0A261G3W9</accession>
<keyword evidence="2" id="KW-1133">Transmembrane helix</keyword>
<keyword evidence="2" id="KW-0472">Membrane</keyword>
<feature type="region of interest" description="Disordered" evidence="1">
    <location>
        <begin position="48"/>
        <end position="79"/>
    </location>
</feature>
<feature type="transmembrane region" description="Helical" evidence="2">
    <location>
        <begin position="6"/>
        <end position="26"/>
    </location>
</feature>
<dbReference type="AlphaFoldDB" id="A0A261G3W9"/>
<proteinExistence type="predicted"/>
<protein>
    <submittedName>
        <fullName evidence="3">Uncharacterized protein</fullName>
    </submittedName>
</protein>
<evidence type="ECO:0000313" key="3">
    <source>
        <dbReference type="EMBL" id="OZG66114.1"/>
    </source>
</evidence>
<keyword evidence="4" id="KW-1185">Reference proteome</keyword>
<feature type="region of interest" description="Disordered" evidence="1">
    <location>
        <begin position="103"/>
        <end position="138"/>
    </location>
</feature>
<gene>
    <name evidence="3" type="ORF">BAQU_1448</name>
</gene>
<comment type="caution">
    <text evidence="3">The sequence shown here is derived from an EMBL/GenBank/DDBJ whole genome shotgun (WGS) entry which is preliminary data.</text>
</comment>
<dbReference type="EMBL" id="MWXA01000006">
    <property type="protein sequence ID" value="OZG66114.1"/>
    <property type="molecule type" value="Genomic_DNA"/>
</dbReference>
<reference evidence="3 4" key="1">
    <citation type="journal article" date="2017" name="BMC Genomics">
        <title>Comparative genomic and phylogenomic analyses of the Bifidobacteriaceae family.</title>
        <authorList>
            <person name="Lugli G.A."/>
            <person name="Milani C."/>
            <person name="Turroni F."/>
            <person name="Duranti S."/>
            <person name="Mancabelli L."/>
            <person name="Mangifesta M."/>
            <person name="Ferrario C."/>
            <person name="Modesto M."/>
            <person name="Mattarelli P."/>
            <person name="Jiri K."/>
            <person name="van Sinderen D."/>
            <person name="Ventura M."/>
        </authorList>
    </citation>
    <scope>NUCLEOTIDE SEQUENCE [LARGE SCALE GENOMIC DNA]</scope>
    <source>
        <strain evidence="3 4">LMG 28769</strain>
    </source>
</reference>